<name>A0A6G9XMK9_NOCBR</name>
<dbReference type="SUPFAM" id="SSF51004">
    <property type="entry name" value="C-terminal (heme d1) domain of cytochrome cd1-nitrite reductase"/>
    <property type="match status" value="1"/>
</dbReference>
<sequence length="382" mass="40685">MTRLQRPTTGGLNRRDALRLALFGTAALGIPGVAQANPTVAGSSTGPDGAIWIPSYSSGSVLKFDPATLTVLQEIPNVGDHPMVIKALPDGSRLFVGNFGPGNPFTWNVSVIDVPTGKVLDRIPTLGAPYATIILSSDGRYLFIPTSLSVTQVLDTKTLEIVRTLPMLLPPGAAHIEVSLDASSLYVFSAAGTLTEYDAVTAAVKAPPLFLNGVTPGWGGMSEDGRTLFAVNFWAGVAFVDVPSWTVRATTFLPLWSEPISGTLTPDGKHLWVCLYNDNQVVILDAQTGAEVNRFPTDGAAVYVGFSDGGKTAYLTTVSDGIPLPYFNPLAGWYHAKQQAWDPFMMNLANLDASLVAYDTATLQRLRSYTTKGAFVAGVYPE</sequence>
<gene>
    <name evidence="2" type="ORF">F5X71_07490</name>
</gene>
<dbReference type="RefSeq" id="WP_167461285.1">
    <property type="nucleotide sequence ID" value="NZ_CP046171.1"/>
</dbReference>
<feature type="chain" id="PRO_5026141703" evidence="1">
    <location>
        <begin position="37"/>
        <end position="382"/>
    </location>
</feature>
<evidence type="ECO:0000313" key="3">
    <source>
        <dbReference type="Proteomes" id="UP000501705"/>
    </source>
</evidence>
<dbReference type="PROSITE" id="PS51318">
    <property type="entry name" value="TAT"/>
    <property type="match status" value="1"/>
</dbReference>
<accession>A0A6G9XMK9</accession>
<dbReference type="InterPro" id="IPR015943">
    <property type="entry name" value="WD40/YVTN_repeat-like_dom_sf"/>
</dbReference>
<protein>
    <submittedName>
        <fullName evidence="2">Uncharacterized protein</fullName>
    </submittedName>
</protein>
<keyword evidence="1" id="KW-0732">Signal</keyword>
<dbReference type="AlphaFoldDB" id="A0A6G9XMK9"/>
<dbReference type="InterPro" id="IPR006311">
    <property type="entry name" value="TAT_signal"/>
</dbReference>
<reference evidence="2 3" key="1">
    <citation type="journal article" date="2019" name="ACS Chem. Biol.">
        <title>Identification and Mobilization of a Cryptic Antibiotic Biosynthesis Gene Locus from a Human-Pathogenic Nocardia Isolate.</title>
        <authorList>
            <person name="Herisse M."/>
            <person name="Ishida K."/>
            <person name="Porter J.L."/>
            <person name="Howden B."/>
            <person name="Hertweck C."/>
            <person name="Stinear T.P."/>
            <person name="Pidot S.J."/>
        </authorList>
    </citation>
    <scope>NUCLEOTIDE SEQUENCE [LARGE SCALE GENOMIC DNA]</scope>
    <source>
        <strain evidence="2 3">AUSMDU00024985</strain>
    </source>
</reference>
<feature type="signal peptide" evidence="1">
    <location>
        <begin position="1"/>
        <end position="36"/>
    </location>
</feature>
<evidence type="ECO:0000256" key="1">
    <source>
        <dbReference type="SAM" id="SignalP"/>
    </source>
</evidence>
<dbReference type="Proteomes" id="UP000501705">
    <property type="component" value="Chromosome"/>
</dbReference>
<dbReference type="Gene3D" id="2.130.10.10">
    <property type="entry name" value="YVTN repeat-like/Quinoprotein amine dehydrogenase"/>
    <property type="match status" value="2"/>
</dbReference>
<dbReference type="InterPro" id="IPR011048">
    <property type="entry name" value="Haem_d1_sf"/>
</dbReference>
<evidence type="ECO:0000313" key="2">
    <source>
        <dbReference type="EMBL" id="QIS02182.1"/>
    </source>
</evidence>
<dbReference type="PANTHER" id="PTHR47197:SF3">
    <property type="entry name" value="DIHYDRO-HEME D1 DEHYDROGENASE"/>
    <property type="match status" value="1"/>
</dbReference>
<dbReference type="PANTHER" id="PTHR47197">
    <property type="entry name" value="PROTEIN NIRF"/>
    <property type="match status" value="1"/>
</dbReference>
<proteinExistence type="predicted"/>
<organism evidence="2 3">
    <name type="scientific">Nocardia brasiliensis</name>
    <dbReference type="NCBI Taxonomy" id="37326"/>
    <lineage>
        <taxon>Bacteria</taxon>
        <taxon>Bacillati</taxon>
        <taxon>Actinomycetota</taxon>
        <taxon>Actinomycetes</taxon>
        <taxon>Mycobacteriales</taxon>
        <taxon>Nocardiaceae</taxon>
        <taxon>Nocardia</taxon>
    </lineage>
</organism>
<dbReference type="EMBL" id="CP046171">
    <property type="protein sequence ID" value="QIS02182.1"/>
    <property type="molecule type" value="Genomic_DNA"/>
</dbReference>
<dbReference type="InterPro" id="IPR051200">
    <property type="entry name" value="Host-pathogen_enzymatic-act"/>
</dbReference>